<keyword evidence="1" id="KW-1133">Transmembrane helix</keyword>
<feature type="transmembrane region" description="Helical" evidence="1">
    <location>
        <begin position="6"/>
        <end position="28"/>
    </location>
</feature>
<protein>
    <submittedName>
        <fullName evidence="2">ArsR family transcriptional regulator</fullName>
    </submittedName>
</protein>
<feature type="transmembrane region" description="Helical" evidence="1">
    <location>
        <begin position="35"/>
        <end position="57"/>
    </location>
</feature>
<keyword evidence="1" id="KW-0812">Transmembrane</keyword>
<dbReference type="EMBL" id="CP034673">
    <property type="protein sequence ID" value="AZS27030.1"/>
    <property type="molecule type" value="Genomic_DNA"/>
</dbReference>
<dbReference type="RefSeq" id="WP_019283456.1">
    <property type="nucleotide sequence ID" value="NZ_CP023055.1"/>
</dbReference>
<organism evidence="2 3">
    <name type="scientific">Vibrio anguillarum</name>
    <name type="common">Listonella anguillarum</name>
    <dbReference type="NCBI Taxonomy" id="55601"/>
    <lineage>
        <taxon>Bacteria</taxon>
        <taxon>Pseudomonadati</taxon>
        <taxon>Pseudomonadota</taxon>
        <taxon>Gammaproteobacteria</taxon>
        <taxon>Vibrionales</taxon>
        <taxon>Vibrionaceae</taxon>
        <taxon>Vibrio</taxon>
    </lineage>
</organism>
<dbReference type="Proteomes" id="UP000256923">
    <property type="component" value="Chromosome 2"/>
</dbReference>
<sequence length="173" mass="19418">MKVSNPLTIIAIFSGVAECFATVALINLPQEMQAIFIYFVMFFPILIVVAFFIVLFFKPYVLYAPSDYKDEGMFLTTLKIREAVSEVINNENIEGGDSKSLEFRLNQAIQKNIYKIEKEHILSAVAQGYDSCGTLTVVTGYSPRVVVEVTKMLLDSNELIRDQKTGKLSLAEN</sequence>
<evidence type="ECO:0000313" key="3">
    <source>
        <dbReference type="Proteomes" id="UP000256923"/>
    </source>
</evidence>
<keyword evidence="1" id="KW-0472">Membrane</keyword>
<gene>
    <name evidence="2" type="ORF">DYL72_19105</name>
</gene>
<evidence type="ECO:0000313" key="2">
    <source>
        <dbReference type="EMBL" id="AZS27030.1"/>
    </source>
</evidence>
<proteinExistence type="predicted"/>
<reference evidence="2 3" key="1">
    <citation type="submission" date="2018-12" db="EMBL/GenBank/DDBJ databases">
        <title>Characterization and Draft Genome of Vibrio anguillarum J360 Marine Pathogen Isolated from an Outbreak in Lumpfish (Cyclopterus lumpus).</title>
        <authorList>
            <person name="Vasquez J.I."/>
            <person name="Cao T."/>
            <person name="Chakraborty S."/>
            <person name="Gnanagobal H."/>
            <person name="Wescot J."/>
            <person name="Boyce D."/>
            <person name="Santander J."/>
        </authorList>
    </citation>
    <scope>NUCLEOTIDE SEQUENCE [LARGE SCALE GENOMIC DNA]</scope>
    <source>
        <strain evidence="2 3">J360</strain>
    </source>
</reference>
<accession>A0A289GH65</accession>
<dbReference type="AlphaFoldDB" id="A0A289GH65"/>
<evidence type="ECO:0000256" key="1">
    <source>
        <dbReference type="SAM" id="Phobius"/>
    </source>
</evidence>
<name>A0A289GH65_VIBAN</name>